<evidence type="ECO:0000259" key="1">
    <source>
        <dbReference type="SMART" id="SM01100"/>
    </source>
</evidence>
<dbReference type="GO" id="GO:1902936">
    <property type="term" value="F:phosphatidylinositol bisphosphate binding"/>
    <property type="evidence" value="ECO:0007669"/>
    <property type="project" value="TreeGrafter"/>
</dbReference>
<accession>A0AAN9TBE5</accession>
<dbReference type="EMBL" id="JBBCAQ010000034">
    <property type="protein sequence ID" value="KAK7579680.1"/>
    <property type="molecule type" value="Genomic_DNA"/>
</dbReference>
<dbReference type="InterPro" id="IPR001251">
    <property type="entry name" value="CRAL-TRIO_dom"/>
</dbReference>
<dbReference type="Proteomes" id="UP001367676">
    <property type="component" value="Unassembled WGS sequence"/>
</dbReference>
<proteinExistence type="predicted"/>
<dbReference type="InterPro" id="IPR036273">
    <property type="entry name" value="CRAL/TRIO_N_dom_sf"/>
</dbReference>
<dbReference type="AlphaFoldDB" id="A0AAN9TBE5"/>
<sequence>MMSIKTGLISAMSLAEFASSVFLSDLKELPTLIVGDLQLKLECEEASPEMKEIARKELRETPEIVEAAKEELRELLKEDKELHVPFDNDAWLVRFLRPTKFYPESAHKLIKEYYRFKLKHKDIYEGLLPTREKNVFEQNVMLVLPNRDQLGRRILILELGKKWKPKKCPLDDVFKGIVLFLEAAMYEPTTQIAGAVVVFDMEGLSMTQAWQFTPQFAKRIVDWLQIYFHGTDRDSLHQHISPKCLPDLYGGTYALPQVSSTEWYDLLKHCDGEYEKINSYGIVTEEKIKKKSK</sequence>
<comment type="caution">
    <text evidence="2">The sequence shown here is derived from an EMBL/GenBank/DDBJ whole genome shotgun (WGS) entry which is preliminary data.</text>
</comment>
<evidence type="ECO:0000313" key="3">
    <source>
        <dbReference type="Proteomes" id="UP001367676"/>
    </source>
</evidence>
<keyword evidence="3" id="KW-1185">Reference proteome</keyword>
<protein>
    <recommendedName>
        <fullName evidence="1">CRAL/TRIO N-terminal domain-containing protein</fullName>
    </recommendedName>
</protein>
<dbReference type="GO" id="GO:0016020">
    <property type="term" value="C:membrane"/>
    <property type="evidence" value="ECO:0007669"/>
    <property type="project" value="TreeGrafter"/>
</dbReference>
<dbReference type="InterPro" id="IPR011074">
    <property type="entry name" value="CRAL/TRIO_N_dom"/>
</dbReference>
<dbReference type="CDD" id="cd00170">
    <property type="entry name" value="SEC14"/>
    <property type="match status" value="1"/>
</dbReference>
<dbReference type="Gene3D" id="1.10.8.20">
    <property type="entry name" value="N-terminal domain of phosphatidylinositol transfer protein sec14p"/>
    <property type="match status" value="1"/>
</dbReference>
<feature type="domain" description="CRAL/TRIO N-terminal" evidence="1">
    <location>
        <begin position="88"/>
        <end position="113"/>
    </location>
</feature>
<dbReference type="Gene3D" id="3.40.525.10">
    <property type="entry name" value="CRAL-TRIO lipid binding domain"/>
    <property type="match status" value="1"/>
</dbReference>
<dbReference type="Pfam" id="PF00650">
    <property type="entry name" value="CRAL_TRIO"/>
    <property type="match status" value="1"/>
</dbReference>
<name>A0AAN9TBE5_9HEMI</name>
<dbReference type="SMART" id="SM01100">
    <property type="entry name" value="CRAL_TRIO_N"/>
    <property type="match status" value="1"/>
</dbReference>
<evidence type="ECO:0000313" key="2">
    <source>
        <dbReference type="EMBL" id="KAK7579680.1"/>
    </source>
</evidence>
<dbReference type="InterPro" id="IPR036865">
    <property type="entry name" value="CRAL-TRIO_dom_sf"/>
</dbReference>
<dbReference type="PANTHER" id="PTHR10174">
    <property type="entry name" value="ALPHA-TOCOPHEROL TRANSFER PROTEIN-RELATED"/>
    <property type="match status" value="1"/>
</dbReference>
<reference evidence="2 3" key="1">
    <citation type="submission" date="2024-03" db="EMBL/GenBank/DDBJ databases">
        <title>Adaptation during the transition from Ophiocordyceps entomopathogen to insect associate is accompanied by gene loss and intensified selection.</title>
        <authorList>
            <person name="Ward C.M."/>
            <person name="Onetto C.A."/>
            <person name="Borneman A.R."/>
        </authorList>
    </citation>
    <scope>NUCLEOTIDE SEQUENCE [LARGE SCALE GENOMIC DNA]</scope>
    <source>
        <strain evidence="2">AWRI1</strain>
        <tissue evidence="2">Single Adult Female</tissue>
    </source>
</reference>
<dbReference type="SUPFAM" id="SSF52087">
    <property type="entry name" value="CRAL/TRIO domain"/>
    <property type="match status" value="1"/>
</dbReference>
<gene>
    <name evidence="2" type="ORF">V9T40_000309</name>
</gene>
<dbReference type="PANTHER" id="PTHR10174:SF220">
    <property type="entry name" value="LD41874P"/>
    <property type="match status" value="1"/>
</dbReference>
<organism evidence="2 3">
    <name type="scientific">Parthenolecanium corni</name>
    <dbReference type="NCBI Taxonomy" id="536013"/>
    <lineage>
        <taxon>Eukaryota</taxon>
        <taxon>Metazoa</taxon>
        <taxon>Ecdysozoa</taxon>
        <taxon>Arthropoda</taxon>
        <taxon>Hexapoda</taxon>
        <taxon>Insecta</taxon>
        <taxon>Pterygota</taxon>
        <taxon>Neoptera</taxon>
        <taxon>Paraneoptera</taxon>
        <taxon>Hemiptera</taxon>
        <taxon>Sternorrhyncha</taxon>
        <taxon>Coccoidea</taxon>
        <taxon>Coccidae</taxon>
        <taxon>Parthenolecanium</taxon>
    </lineage>
</organism>
<dbReference type="SUPFAM" id="SSF46938">
    <property type="entry name" value="CRAL/TRIO N-terminal domain"/>
    <property type="match status" value="1"/>
</dbReference>